<comment type="pathway">
    <text evidence="2">Energy metabolism; oxidative phosphorylation.</text>
</comment>
<dbReference type="Gene3D" id="4.10.93.10">
    <property type="entry name" value="Mitochondrial cytochrome c oxidase subunit VIc/VIIs"/>
    <property type="match status" value="1"/>
</dbReference>
<dbReference type="InterPro" id="IPR037169">
    <property type="entry name" value="Cytochrome_c_oxidase_VIc_sf"/>
</dbReference>
<evidence type="ECO:0000256" key="5">
    <source>
        <dbReference type="ARBA" id="ARBA00022792"/>
    </source>
</evidence>
<evidence type="ECO:0000256" key="4">
    <source>
        <dbReference type="ARBA" id="ARBA00022692"/>
    </source>
</evidence>
<keyword evidence="4 9" id="KW-0812">Transmembrane</keyword>
<proteinExistence type="inferred from homology"/>
<evidence type="ECO:0000256" key="1">
    <source>
        <dbReference type="ARBA" id="ARBA00004434"/>
    </source>
</evidence>
<comment type="caution">
    <text evidence="10">The sequence shown here is derived from an EMBL/GenBank/DDBJ whole genome shotgun (WGS) entry which is preliminary data.</text>
</comment>
<dbReference type="EMBL" id="VUJU01002436">
    <property type="protein sequence ID" value="KAF0761303.1"/>
    <property type="molecule type" value="Genomic_DNA"/>
</dbReference>
<dbReference type="AlphaFoldDB" id="A0A6G0YTM3"/>
<comment type="subcellular location">
    <subcellularLocation>
        <location evidence="1">Mitochondrion inner membrane</location>
        <topology evidence="1">Single-pass membrane protein</topology>
    </subcellularLocation>
</comment>
<organism evidence="10 11">
    <name type="scientific">Aphis craccivora</name>
    <name type="common">Cowpea aphid</name>
    <dbReference type="NCBI Taxonomy" id="307492"/>
    <lineage>
        <taxon>Eukaryota</taxon>
        <taxon>Metazoa</taxon>
        <taxon>Ecdysozoa</taxon>
        <taxon>Arthropoda</taxon>
        <taxon>Hexapoda</taxon>
        <taxon>Insecta</taxon>
        <taxon>Pterygota</taxon>
        <taxon>Neoptera</taxon>
        <taxon>Paraneoptera</taxon>
        <taxon>Hemiptera</taxon>
        <taxon>Sternorrhyncha</taxon>
        <taxon>Aphidomorpha</taxon>
        <taxon>Aphidoidea</taxon>
        <taxon>Aphididae</taxon>
        <taxon>Aphidini</taxon>
        <taxon>Aphis</taxon>
        <taxon>Aphis</taxon>
    </lineage>
</organism>
<evidence type="ECO:0000313" key="11">
    <source>
        <dbReference type="Proteomes" id="UP000478052"/>
    </source>
</evidence>
<dbReference type="PANTHER" id="PTHR48416:SF1">
    <property type="entry name" value="CYTOCHROME C OXIDASE SUBUNIT 6C"/>
    <property type="match status" value="1"/>
</dbReference>
<feature type="transmembrane region" description="Helical" evidence="9">
    <location>
        <begin position="25"/>
        <end position="43"/>
    </location>
</feature>
<comment type="similarity">
    <text evidence="3">Belongs to the cytochrome c oxidase subunit 6c family.</text>
</comment>
<evidence type="ECO:0000256" key="2">
    <source>
        <dbReference type="ARBA" id="ARBA00004673"/>
    </source>
</evidence>
<name>A0A6G0YTM3_APHCR</name>
<evidence type="ECO:0000256" key="7">
    <source>
        <dbReference type="ARBA" id="ARBA00023128"/>
    </source>
</evidence>
<dbReference type="GO" id="GO:0005743">
    <property type="term" value="C:mitochondrial inner membrane"/>
    <property type="evidence" value="ECO:0007669"/>
    <property type="project" value="UniProtKB-SubCell"/>
</dbReference>
<gene>
    <name evidence="10" type="ORF">FWK35_00008438</name>
</gene>
<dbReference type="InterPro" id="IPR051389">
    <property type="entry name" value="Cytochrome_c_oxidase_VIc"/>
</dbReference>
<evidence type="ECO:0000256" key="9">
    <source>
        <dbReference type="SAM" id="Phobius"/>
    </source>
</evidence>
<accession>A0A6G0YTM3</accession>
<reference evidence="10 11" key="1">
    <citation type="submission" date="2019-08" db="EMBL/GenBank/DDBJ databases">
        <title>Whole genome of Aphis craccivora.</title>
        <authorList>
            <person name="Voronova N.V."/>
            <person name="Shulinski R.S."/>
            <person name="Bandarenka Y.V."/>
            <person name="Zhorov D.G."/>
            <person name="Warner D."/>
        </authorList>
    </citation>
    <scope>NUCLEOTIDE SEQUENCE [LARGE SCALE GENOMIC DNA]</scope>
    <source>
        <strain evidence="10">180601</strain>
        <tissue evidence="10">Whole Body</tissue>
    </source>
</reference>
<keyword evidence="6 9" id="KW-1133">Transmembrane helix</keyword>
<keyword evidence="11" id="KW-1185">Reference proteome</keyword>
<dbReference type="Pfam" id="PF02937">
    <property type="entry name" value="COX6C"/>
    <property type="match status" value="1"/>
</dbReference>
<evidence type="ECO:0000313" key="10">
    <source>
        <dbReference type="EMBL" id="KAF0761303.1"/>
    </source>
</evidence>
<dbReference type="Proteomes" id="UP000478052">
    <property type="component" value="Unassembled WGS sequence"/>
</dbReference>
<evidence type="ECO:0000256" key="8">
    <source>
        <dbReference type="ARBA" id="ARBA00023136"/>
    </source>
</evidence>
<dbReference type="PANTHER" id="PTHR48416">
    <property type="entry name" value="CYTOCHROME C OXIDASE SUBUNIT 6C"/>
    <property type="match status" value="1"/>
</dbReference>
<protein>
    <submittedName>
        <fullName evidence="10">Cytochrome c oxidase subunit 6C</fullName>
    </submittedName>
</protein>
<evidence type="ECO:0000256" key="3">
    <source>
        <dbReference type="ARBA" id="ARBA00007204"/>
    </source>
</evidence>
<keyword evidence="5" id="KW-0999">Mitochondrion inner membrane</keyword>
<evidence type="ECO:0000256" key="6">
    <source>
        <dbReference type="ARBA" id="ARBA00022989"/>
    </source>
</evidence>
<keyword evidence="8 9" id="KW-0472">Membrane</keyword>
<dbReference type="CDD" id="cd22901">
    <property type="entry name" value="CcO_VIc"/>
    <property type="match status" value="1"/>
</dbReference>
<dbReference type="InterPro" id="IPR034884">
    <property type="entry name" value="Cytochrome_c_oxidase_VIc/VIIs"/>
</dbReference>
<sequence>MSAGAVVQKIAKPQLRGLYDKKTKFHLVFSVVLSIGVGLAYKYGIGEPRKKAYAEFYKHYDAEKDFERMRKLGLFSSCPVDD</sequence>
<dbReference type="SUPFAM" id="SSF81415">
    <property type="entry name" value="Mitochondrial cytochrome c oxidase subunit VIc"/>
    <property type="match status" value="1"/>
</dbReference>
<keyword evidence="7" id="KW-0496">Mitochondrion</keyword>
<dbReference type="OrthoDB" id="10051322at2759"/>